<evidence type="ECO:0000313" key="2">
    <source>
        <dbReference type="Proteomes" id="UP000791440"/>
    </source>
</evidence>
<reference evidence="1" key="2">
    <citation type="submission" date="2020-12" db="EMBL/GenBank/DDBJ databases">
        <authorList>
            <person name="Kanost M."/>
        </authorList>
    </citation>
    <scope>NUCLEOTIDE SEQUENCE</scope>
</reference>
<keyword evidence="2" id="KW-1185">Reference proteome</keyword>
<organism evidence="1 2">
    <name type="scientific">Manduca sexta</name>
    <name type="common">Tobacco hawkmoth</name>
    <name type="synonym">Tobacco hornworm</name>
    <dbReference type="NCBI Taxonomy" id="7130"/>
    <lineage>
        <taxon>Eukaryota</taxon>
        <taxon>Metazoa</taxon>
        <taxon>Ecdysozoa</taxon>
        <taxon>Arthropoda</taxon>
        <taxon>Hexapoda</taxon>
        <taxon>Insecta</taxon>
        <taxon>Pterygota</taxon>
        <taxon>Neoptera</taxon>
        <taxon>Endopterygota</taxon>
        <taxon>Lepidoptera</taxon>
        <taxon>Glossata</taxon>
        <taxon>Ditrysia</taxon>
        <taxon>Bombycoidea</taxon>
        <taxon>Sphingidae</taxon>
        <taxon>Sphinginae</taxon>
        <taxon>Sphingini</taxon>
        <taxon>Manduca</taxon>
    </lineage>
</organism>
<evidence type="ECO:0000313" key="1">
    <source>
        <dbReference type="EMBL" id="KAG6460279.1"/>
    </source>
</evidence>
<proteinExistence type="predicted"/>
<gene>
    <name evidence="1" type="ORF">O3G_MSEX011865</name>
</gene>
<dbReference type="Proteomes" id="UP000791440">
    <property type="component" value="Unassembled WGS sequence"/>
</dbReference>
<accession>A0A922CVW9</accession>
<name>A0A922CVW9_MANSE</name>
<dbReference type="AlphaFoldDB" id="A0A922CVW9"/>
<reference evidence="1" key="1">
    <citation type="journal article" date="2016" name="Insect Biochem. Mol. Biol.">
        <title>Multifaceted biological insights from a draft genome sequence of the tobacco hornworm moth, Manduca sexta.</title>
        <authorList>
            <person name="Kanost M.R."/>
            <person name="Arrese E.L."/>
            <person name="Cao X."/>
            <person name="Chen Y.R."/>
            <person name="Chellapilla S."/>
            <person name="Goldsmith M.R."/>
            <person name="Grosse-Wilde E."/>
            <person name="Heckel D.G."/>
            <person name="Herndon N."/>
            <person name="Jiang H."/>
            <person name="Papanicolaou A."/>
            <person name="Qu J."/>
            <person name="Soulages J.L."/>
            <person name="Vogel H."/>
            <person name="Walters J."/>
            <person name="Waterhouse R.M."/>
            <person name="Ahn S.J."/>
            <person name="Almeida F.C."/>
            <person name="An C."/>
            <person name="Aqrawi P."/>
            <person name="Bretschneider A."/>
            <person name="Bryant W.B."/>
            <person name="Bucks S."/>
            <person name="Chao H."/>
            <person name="Chevignon G."/>
            <person name="Christen J.M."/>
            <person name="Clarke D.F."/>
            <person name="Dittmer N.T."/>
            <person name="Ferguson L.C.F."/>
            <person name="Garavelou S."/>
            <person name="Gordon K.H.J."/>
            <person name="Gunaratna R.T."/>
            <person name="Han Y."/>
            <person name="Hauser F."/>
            <person name="He Y."/>
            <person name="Heidel-Fischer H."/>
            <person name="Hirsh A."/>
            <person name="Hu Y."/>
            <person name="Jiang H."/>
            <person name="Kalra D."/>
            <person name="Klinner C."/>
            <person name="Konig C."/>
            <person name="Kovar C."/>
            <person name="Kroll A.R."/>
            <person name="Kuwar S.S."/>
            <person name="Lee S.L."/>
            <person name="Lehman R."/>
            <person name="Li K."/>
            <person name="Li Z."/>
            <person name="Liang H."/>
            <person name="Lovelace S."/>
            <person name="Lu Z."/>
            <person name="Mansfield J.H."/>
            <person name="McCulloch K.J."/>
            <person name="Mathew T."/>
            <person name="Morton B."/>
            <person name="Muzny D.M."/>
            <person name="Neunemann D."/>
            <person name="Ongeri F."/>
            <person name="Pauchet Y."/>
            <person name="Pu L.L."/>
            <person name="Pyrousis I."/>
            <person name="Rao X.J."/>
            <person name="Redding A."/>
            <person name="Roesel C."/>
            <person name="Sanchez-Gracia A."/>
            <person name="Schaack S."/>
            <person name="Shukla A."/>
            <person name="Tetreau G."/>
            <person name="Wang Y."/>
            <person name="Xiong G.H."/>
            <person name="Traut W."/>
            <person name="Walsh T.K."/>
            <person name="Worley K.C."/>
            <person name="Wu D."/>
            <person name="Wu W."/>
            <person name="Wu Y.Q."/>
            <person name="Zhang X."/>
            <person name="Zou Z."/>
            <person name="Zucker H."/>
            <person name="Briscoe A.D."/>
            <person name="Burmester T."/>
            <person name="Clem R.J."/>
            <person name="Feyereisen R."/>
            <person name="Grimmelikhuijzen C.J.P."/>
            <person name="Hamodrakas S.J."/>
            <person name="Hansson B.S."/>
            <person name="Huguet E."/>
            <person name="Jermiin L.S."/>
            <person name="Lan Q."/>
            <person name="Lehman H.K."/>
            <person name="Lorenzen M."/>
            <person name="Merzendorfer H."/>
            <person name="Michalopoulos I."/>
            <person name="Morton D.B."/>
            <person name="Muthukrishnan S."/>
            <person name="Oakeshott J.G."/>
            <person name="Palmer W."/>
            <person name="Park Y."/>
            <person name="Passarelli A.L."/>
            <person name="Rozas J."/>
            <person name="Schwartz L.M."/>
            <person name="Smith W."/>
            <person name="Southgate A."/>
            <person name="Vilcinskas A."/>
            <person name="Vogt R."/>
            <person name="Wang P."/>
            <person name="Werren J."/>
            <person name="Yu X.Q."/>
            <person name="Zhou J.J."/>
            <person name="Brown S.J."/>
            <person name="Scherer S.E."/>
            <person name="Richards S."/>
            <person name="Blissard G.W."/>
        </authorList>
    </citation>
    <scope>NUCLEOTIDE SEQUENCE</scope>
</reference>
<dbReference type="EMBL" id="JH668662">
    <property type="protein sequence ID" value="KAG6460279.1"/>
    <property type="molecule type" value="Genomic_DNA"/>
</dbReference>
<sequence length="143" mass="17011">MSTEDKANIYAPCKQYKRKEPDYSVSEEIAKAIGGNFRIIPTFAKGQYEYVLKRHYSLERNELLSCRWEQYKKNIEQREFAPFQFPDVRDLHFHNCVIRFLPNESIHRFPQYNKKMRAGPGVDFVGQIPIPQELLMKRITKPL</sequence>
<comment type="caution">
    <text evidence="1">The sequence shown here is derived from an EMBL/GenBank/DDBJ whole genome shotgun (WGS) entry which is preliminary data.</text>
</comment>
<protein>
    <submittedName>
        <fullName evidence="1">Uncharacterized protein</fullName>
    </submittedName>
</protein>